<dbReference type="AlphaFoldDB" id="A0A381FAG4"/>
<keyword evidence="1" id="KW-0812">Transmembrane</keyword>
<keyword evidence="1" id="KW-0472">Membrane</keyword>
<feature type="transmembrane region" description="Helical" evidence="1">
    <location>
        <begin position="60"/>
        <end position="84"/>
    </location>
</feature>
<evidence type="ECO:0000313" key="2">
    <source>
        <dbReference type="EMBL" id="SUX43454.1"/>
    </source>
</evidence>
<feature type="transmembrane region" description="Helical" evidence="1">
    <location>
        <begin position="5"/>
        <end position="23"/>
    </location>
</feature>
<reference evidence="2 3" key="1">
    <citation type="submission" date="2018-06" db="EMBL/GenBank/DDBJ databases">
        <authorList>
            <consortium name="Pathogen Informatics"/>
            <person name="Doyle S."/>
        </authorList>
    </citation>
    <scope>NUCLEOTIDE SEQUENCE [LARGE SCALE GENOMIC DNA]</scope>
    <source>
        <strain evidence="2 3">NCTC13532</strain>
    </source>
</reference>
<proteinExistence type="predicted"/>
<evidence type="ECO:0000313" key="3">
    <source>
        <dbReference type="Proteomes" id="UP000254282"/>
    </source>
</evidence>
<sequence length="147" mass="17189">MRTKVILNSIIALTIGTLIYLLFRVSTLKIFSWINVFEIDFTKCKLRDLALSYSAALPQWFIFSLPDGLWAFSYTSIMLCIWDFKINSKNIFWILLIPLIAIISEIGQKIKIVSGTYDHYDLLFYIMGFIMPIAFFTKTINFKNYNL</sequence>
<organism evidence="2 3">
    <name type="scientific">Chryseobacterium indoltheticum</name>
    <dbReference type="NCBI Taxonomy" id="254"/>
    <lineage>
        <taxon>Bacteria</taxon>
        <taxon>Pseudomonadati</taxon>
        <taxon>Bacteroidota</taxon>
        <taxon>Flavobacteriia</taxon>
        <taxon>Flavobacteriales</taxon>
        <taxon>Weeksellaceae</taxon>
        <taxon>Chryseobacterium group</taxon>
        <taxon>Chryseobacterium</taxon>
    </lineage>
</organism>
<gene>
    <name evidence="2" type="ORF">NCTC13532_00314</name>
</gene>
<name>A0A381FAG4_9FLAO</name>
<dbReference type="Proteomes" id="UP000254282">
    <property type="component" value="Unassembled WGS sequence"/>
</dbReference>
<dbReference type="RefSeq" id="WP_115618958.1">
    <property type="nucleotide sequence ID" value="NZ_UFVR01000004.1"/>
</dbReference>
<feature type="transmembrane region" description="Helical" evidence="1">
    <location>
        <begin position="91"/>
        <end position="110"/>
    </location>
</feature>
<protein>
    <submittedName>
        <fullName evidence="2">Uncharacterized protein</fullName>
    </submittedName>
</protein>
<accession>A0A381FAG4</accession>
<dbReference type="EMBL" id="UFVR01000004">
    <property type="protein sequence ID" value="SUX43454.1"/>
    <property type="molecule type" value="Genomic_DNA"/>
</dbReference>
<evidence type="ECO:0000256" key="1">
    <source>
        <dbReference type="SAM" id="Phobius"/>
    </source>
</evidence>
<keyword evidence="1" id="KW-1133">Transmembrane helix</keyword>
<feature type="transmembrane region" description="Helical" evidence="1">
    <location>
        <begin position="122"/>
        <end position="140"/>
    </location>
</feature>